<reference evidence="2 3" key="1">
    <citation type="journal article" date="2016" name="Nat. Commun.">
        <title>Thousands of microbial genomes shed light on interconnected biogeochemical processes in an aquifer system.</title>
        <authorList>
            <person name="Anantharaman K."/>
            <person name="Brown C.T."/>
            <person name="Hug L.A."/>
            <person name="Sharon I."/>
            <person name="Castelle C.J."/>
            <person name="Probst A.J."/>
            <person name="Thomas B.C."/>
            <person name="Singh A."/>
            <person name="Wilkins M.J."/>
            <person name="Karaoz U."/>
            <person name="Brodie E.L."/>
            <person name="Williams K.H."/>
            <person name="Hubbard S.S."/>
            <person name="Banfield J.F."/>
        </authorList>
    </citation>
    <scope>NUCLEOTIDE SEQUENCE [LARGE SCALE GENOMIC DNA]</scope>
</reference>
<evidence type="ECO:0000313" key="2">
    <source>
        <dbReference type="EMBL" id="OGN16628.1"/>
    </source>
</evidence>
<dbReference type="EMBL" id="MGJY01000008">
    <property type="protein sequence ID" value="OGN16628.1"/>
    <property type="molecule type" value="Genomic_DNA"/>
</dbReference>
<sequence length="229" mass="26872">MKTSDGFWKLSPSGLYGFEDCKACFWIENNIGRHPFTLPLRLNDAMDEKLKNRYDSFRVKGEKPPELATISDVRLFDNLVLLNEWRNNRTALRYVNDRDGYVLEGKLDEVLVNKNDELIPADYKSSGDAPKFDKQKYYRLQLHGYALMLQEKGYPISSMAYLLHYFTKERTDPSLFMELAFYPDEVTLDIERFRKTMRAIVDFLEGPYPGAQEGCKRCVWIEKHKNIII</sequence>
<dbReference type="Pfam" id="PF12705">
    <property type="entry name" value="PDDEXK_1"/>
    <property type="match status" value="1"/>
</dbReference>
<dbReference type="Gene3D" id="3.90.320.10">
    <property type="match status" value="1"/>
</dbReference>
<feature type="domain" description="PD-(D/E)XK endonuclease-like" evidence="1">
    <location>
        <begin position="71"/>
        <end position="220"/>
    </location>
</feature>
<gene>
    <name evidence="2" type="ORF">A3C81_01435</name>
</gene>
<accession>A0A1F8FVM8</accession>
<name>A0A1F8FVM8_9BACT</name>
<dbReference type="InterPro" id="IPR011604">
    <property type="entry name" value="PDDEXK-like_dom_sf"/>
</dbReference>
<dbReference type="AlphaFoldDB" id="A0A1F8FVM8"/>
<dbReference type="InterPro" id="IPR038726">
    <property type="entry name" value="PDDEXK_AddAB-type"/>
</dbReference>
<evidence type="ECO:0000313" key="3">
    <source>
        <dbReference type="Proteomes" id="UP000177796"/>
    </source>
</evidence>
<organism evidence="2 3">
    <name type="scientific">Candidatus Yanofskybacteria bacterium RIFCSPHIGHO2_02_FULL_46_19</name>
    <dbReference type="NCBI Taxonomy" id="1802684"/>
    <lineage>
        <taxon>Bacteria</taxon>
        <taxon>Candidatus Yanofskyibacteriota</taxon>
    </lineage>
</organism>
<comment type="caution">
    <text evidence="2">The sequence shown here is derived from an EMBL/GenBank/DDBJ whole genome shotgun (WGS) entry which is preliminary data.</text>
</comment>
<proteinExistence type="predicted"/>
<dbReference type="Proteomes" id="UP000177796">
    <property type="component" value="Unassembled WGS sequence"/>
</dbReference>
<protein>
    <recommendedName>
        <fullName evidence="1">PD-(D/E)XK endonuclease-like domain-containing protein</fullName>
    </recommendedName>
</protein>
<evidence type="ECO:0000259" key="1">
    <source>
        <dbReference type="Pfam" id="PF12705"/>
    </source>
</evidence>